<feature type="region of interest" description="Disordered" evidence="1">
    <location>
        <begin position="278"/>
        <end position="373"/>
    </location>
</feature>
<dbReference type="InParanoid" id="A7S0J0"/>
<feature type="region of interest" description="Disordered" evidence="1">
    <location>
        <begin position="205"/>
        <end position="255"/>
    </location>
</feature>
<keyword evidence="4" id="KW-1185">Reference proteome</keyword>
<dbReference type="PANTHER" id="PTHR46150:SF2">
    <property type="entry name" value="RHO GTPASE-ACTIVATING PROTEIN SYDE1"/>
    <property type="match status" value="1"/>
</dbReference>
<dbReference type="eggNOG" id="KOG1452">
    <property type="taxonomic scope" value="Eukaryota"/>
</dbReference>
<dbReference type="FunFam" id="2.30.42.10:FF:000372">
    <property type="match status" value="1"/>
</dbReference>
<feature type="compositionally biased region" description="Low complexity" evidence="1">
    <location>
        <begin position="282"/>
        <end position="293"/>
    </location>
</feature>
<feature type="compositionally biased region" description="Basic and acidic residues" evidence="1">
    <location>
        <begin position="322"/>
        <end position="331"/>
    </location>
</feature>
<sequence length="373" mass="41341">MAEAGRTSQRRFTSPNGSTRSGRSRMGDDKEELIEQLRRFSSVSQEDFEKMRLAEKEDDFFAIRKATDITDPDTKSDPCPPLPIKLIHGTFRHILGVREACSKQGTFLQRTIELKRKPGESLGFYIRQGDGWEREDGIFVSRVVLGTDVDVFELLRVGDEIVKVNKVDVRTMGIEDVSALMQMTRRLILTLKVLTPISSMNRKLAMKDGTNASTKSSTGTTKTSRSASLPASAHMMVRDRGGRMVPDRRYSTASRLSHEANYKVANLVIGRNKDALPSAGNATAASPVTTAPPRQTSRRSTKSPVHGKRTLSPIRESTTDLGHSDVDERARSSRAASVVSWSDQFYGYGGSTSPVKHKPNDRRKSEASGIRPR</sequence>
<dbReference type="AlphaFoldDB" id="A7S0J0"/>
<dbReference type="PROSITE" id="PS50106">
    <property type="entry name" value="PDZ"/>
    <property type="match status" value="1"/>
</dbReference>
<dbReference type="GO" id="GO:0007098">
    <property type="term" value="P:centrosome cycle"/>
    <property type="evidence" value="ECO:0000318"/>
    <property type="project" value="GO_Central"/>
</dbReference>
<evidence type="ECO:0000259" key="2">
    <source>
        <dbReference type="PROSITE" id="PS50106"/>
    </source>
</evidence>
<reference evidence="3 4" key="1">
    <citation type="journal article" date="2007" name="Science">
        <title>Sea anemone genome reveals ancestral eumetazoan gene repertoire and genomic organization.</title>
        <authorList>
            <person name="Putnam N.H."/>
            <person name="Srivastava M."/>
            <person name="Hellsten U."/>
            <person name="Dirks B."/>
            <person name="Chapman J."/>
            <person name="Salamov A."/>
            <person name="Terry A."/>
            <person name="Shapiro H."/>
            <person name="Lindquist E."/>
            <person name="Kapitonov V.V."/>
            <person name="Jurka J."/>
            <person name="Genikhovich G."/>
            <person name="Grigoriev I.V."/>
            <person name="Lucas S.M."/>
            <person name="Steele R.E."/>
            <person name="Finnerty J.R."/>
            <person name="Technau U."/>
            <person name="Martindale M.Q."/>
            <person name="Rokhsar D.S."/>
        </authorList>
    </citation>
    <scope>NUCLEOTIDE SEQUENCE [LARGE SCALE GENOMIC DNA]</scope>
    <source>
        <strain evidence="4">CH2 X CH6</strain>
    </source>
</reference>
<feature type="domain" description="PDZ" evidence="2">
    <location>
        <begin position="111"/>
        <end position="182"/>
    </location>
</feature>
<dbReference type="EMBL" id="DS469561">
    <property type="protein sequence ID" value="EDO42741.1"/>
    <property type="molecule type" value="Genomic_DNA"/>
</dbReference>
<dbReference type="InterPro" id="IPR001478">
    <property type="entry name" value="PDZ"/>
</dbReference>
<dbReference type="Gene3D" id="2.30.42.10">
    <property type="match status" value="1"/>
</dbReference>
<evidence type="ECO:0000313" key="4">
    <source>
        <dbReference type="Proteomes" id="UP000001593"/>
    </source>
</evidence>
<feature type="region of interest" description="Disordered" evidence="1">
    <location>
        <begin position="1"/>
        <end position="31"/>
    </location>
</feature>
<feature type="compositionally biased region" description="Polar residues" evidence="1">
    <location>
        <begin position="1"/>
        <end position="21"/>
    </location>
</feature>
<evidence type="ECO:0000313" key="3">
    <source>
        <dbReference type="EMBL" id="EDO42741.1"/>
    </source>
</evidence>
<evidence type="ECO:0000256" key="1">
    <source>
        <dbReference type="SAM" id="MobiDB-lite"/>
    </source>
</evidence>
<dbReference type="HOGENOM" id="CLU_742498_0_0_1"/>
<dbReference type="Proteomes" id="UP000001593">
    <property type="component" value="Unassembled WGS sequence"/>
</dbReference>
<proteinExistence type="predicted"/>
<dbReference type="OrthoDB" id="120383at2759"/>
<organism evidence="3 4">
    <name type="scientific">Nematostella vectensis</name>
    <name type="common">Starlet sea anemone</name>
    <dbReference type="NCBI Taxonomy" id="45351"/>
    <lineage>
        <taxon>Eukaryota</taxon>
        <taxon>Metazoa</taxon>
        <taxon>Cnidaria</taxon>
        <taxon>Anthozoa</taxon>
        <taxon>Hexacorallia</taxon>
        <taxon>Actiniaria</taxon>
        <taxon>Edwardsiidae</taxon>
        <taxon>Nematostella</taxon>
    </lineage>
</organism>
<name>A7S0J0_NEMVE</name>
<dbReference type="SUPFAM" id="SSF50156">
    <property type="entry name" value="PDZ domain-like"/>
    <property type="match status" value="1"/>
</dbReference>
<dbReference type="STRING" id="45351.A7S0J0"/>
<feature type="compositionally biased region" description="Basic and acidic residues" evidence="1">
    <location>
        <begin position="236"/>
        <end position="255"/>
    </location>
</feature>
<gene>
    <name evidence="3" type="ORF">NEMVEDRAFT_v1g241996</name>
</gene>
<protein>
    <recommendedName>
        <fullName evidence="2">PDZ domain-containing protein</fullName>
    </recommendedName>
</protein>
<dbReference type="KEGG" id="nve:5514570"/>
<dbReference type="Pfam" id="PF00595">
    <property type="entry name" value="PDZ"/>
    <property type="match status" value="1"/>
</dbReference>
<dbReference type="SMART" id="SM00228">
    <property type="entry name" value="PDZ"/>
    <property type="match status" value="1"/>
</dbReference>
<feature type="compositionally biased region" description="Basic residues" evidence="1">
    <location>
        <begin position="296"/>
        <end position="309"/>
    </location>
</feature>
<feature type="compositionally biased region" description="Low complexity" evidence="1">
    <location>
        <begin position="209"/>
        <end position="228"/>
    </location>
</feature>
<accession>A7S0J0</accession>
<dbReference type="PANTHER" id="PTHR46150">
    <property type="entry name" value="RHO GTPASE-ACTIVATING PROTEIN 100F"/>
    <property type="match status" value="1"/>
</dbReference>
<feature type="compositionally biased region" description="Low complexity" evidence="1">
    <location>
        <begin position="333"/>
        <end position="343"/>
    </location>
</feature>
<dbReference type="InterPro" id="IPR052118">
    <property type="entry name" value="Rho-GAP_regulator"/>
</dbReference>
<dbReference type="OMA" id="CPPLPIK"/>
<dbReference type="InterPro" id="IPR036034">
    <property type="entry name" value="PDZ_sf"/>
</dbReference>
<dbReference type="CDD" id="cd06718">
    <property type="entry name" value="PDZ_Par6-like"/>
    <property type="match status" value="1"/>
</dbReference>